<comment type="caution">
    <text evidence="6">The sequence shown here is derived from an EMBL/GenBank/DDBJ whole genome shotgun (WGS) entry which is preliminary data.</text>
</comment>
<accession>A0A4Z1JW14</accession>
<feature type="transmembrane region" description="Helical" evidence="5">
    <location>
        <begin position="42"/>
        <end position="65"/>
    </location>
</feature>
<keyword evidence="3 5" id="KW-1133">Transmembrane helix</keyword>
<dbReference type="GO" id="GO:0016020">
    <property type="term" value="C:membrane"/>
    <property type="evidence" value="ECO:0007669"/>
    <property type="project" value="UniProtKB-SubCell"/>
</dbReference>
<dbReference type="CDD" id="cd13965">
    <property type="entry name" value="PT_UbiA_3"/>
    <property type="match status" value="1"/>
</dbReference>
<organism evidence="6 7">
    <name type="scientific">Botrytis elliptica</name>
    <dbReference type="NCBI Taxonomy" id="278938"/>
    <lineage>
        <taxon>Eukaryota</taxon>
        <taxon>Fungi</taxon>
        <taxon>Dikarya</taxon>
        <taxon>Ascomycota</taxon>
        <taxon>Pezizomycotina</taxon>
        <taxon>Leotiomycetes</taxon>
        <taxon>Helotiales</taxon>
        <taxon>Sclerotiniaceae</taxon>
        <taxon>Botrytis</taxon>
    </lineage>
</organism>
<evidence type="ECO:0000256" key="5">
    <source>
        <dbReference type="SAM" id="Phobius"/>
    </source>
</evidence>
<dbReference type="EMBL" id="PQXM01000110">
    <property type="protein sequence ID" value="TGO77364.1"/>
    <property type="molecule type" value="Genomic_DNA"/>
</dbReference>
<gene>
    <name evidence="6" type="ORF">BELL_0111g00090</name>
</gene>
<dbReference type="Proteomes" id="UP000297229">
    <property type="component" value="Unassembled WGS sequence"/>
</dbReference>
<evidence type="ECO:0008006" key="8">
    <source>
        <dbReference type="Google" id="ProtNLM"/>
    </source>
</evidence>
<sequence length="220" mass="25082">MPVTVLFTWRLGGLDECIIMLVLTWMYNDLGGANENYFLRNILNALGFMCYSSGSTTVAAGYGIWDRNERSHIWLAIIGAIVFSTLQIQDMPDMKGDLARGRRTLPLVHGQRIARVSIALPVLFWSFVCPFYWELNLWAYALPVVLGSTLAGRVLLLTTTHADRLTWKLWCIWVMALLYDLSKVYAGHPEVDNPRNGEAHQELLFRCHNFGKLFSTIRNI</sequence>
<evidence type="ECO:0000256" key="3">
    <source>
        <dbReference type="ARBA" id="ARBA00022989"/>
    </source>
</evidence>
<evidence type="ECO:0000256" key="1">
    <source>
        <dbReference type="ARBA" id="ARBA00004141"/>
    </source>
</evidence>
<proteinExistence type="predicted"/>
<evidence type="ECO:0000313" key="7">
    <source>
        <dbReference type="Proteomes" id="UP000297229"/>
    </source>
</evidence>
<feature type="transmembrane region" description="Helical" evidence="5">
    <location>
        <begin position="71"/>
        <end position="92"/>
    </location>
</feature>
<keyword evidence="2 5" id="KW-0812">Transmembrane</keyword>
<evidence type="ECO:0000256" key="2">
    <source>
        <dbReference type="ARBA" id="ARBA00022692"/>
    </source>
</evidence>
<protein>
    <recommendedName>
        <fullName evidence="8">UbiA prenyltransferase family</fullName>
    </recommendedName>
</protein>
<feature type="transmembrane region" description="Helical" evidence="5">
    <location>
        <begin position="139"/>
        <end position="157"/>
    </location>
</feature>
<dbReference type="Pfam" id="PF01040">
    <property type="entry name" value="UbiA"/>
    <property type="match status" value="1"/>
</dbReference>
<comment type="subcellular location">
    <subcellularLocation>
        <location evidence="1">Membrane</location>
        <topology evidence="1">Multi-pass membrane protein</topology>
    </subcellularLocation>
</comment>
<dbReference type="AlphaFoldDB" id="A0A4Z1JW14"/>
<evidence type="ECO:0000256" key="4">
    <source>
        <dbReference type="ARBA" id="ARBA00023136"/>
    </source>
</evidence>
<name>A0A4Z1JW14_9HELO</name>
<dbReference type="STRING" id="278938.A0A4Z1JW14"/>
<dbReference type="InterPro" id="IPR000537">
    <property type="entry name" value="UbiA_prenyltransferase"/>
</dbReference>
<reference evidence="6 7" key="1">
    <citation type="submission" date="2017-12" db="EMBL/GenBank/DDBJ databases">
        <title>Comparative genomics of Botrytis spp.</title>
        <authorList>
            <person name="Valero-Jimenez C.A."/>
            <person name="Tapia P."/>
            <person name="Veloso J."/>
            <person name="Silva-Moreno E."/>
            <person name="Staats M."/>
            <person name="Valdes J.H."/>
            <person name="Van Kan J.A.L."/>
        </authorList>
    </citation>
    <scope>NUCLEOTIDE SEQUENCE [LARGE SCALE GENOMIC DNA]</scope>
    <source>
        <strain evidence="6 7">Be9601</strain>
    </source>
</reference>
<keyword evidence="7" id="KW-1185">Reference proteome</keyword>
<keyword evidence="4 5" id="KW-0472">Membrane</keyword>
<evidence type="ECO:0000313" key="6">
    <source>
        <dbReference type="EMBL" id="TGO77364.1"/>
    </source>
</evidence>
<feature type="transmembrane region" description="Helical" evidence="5">
    <location>
        <begin position="6"/>
        <end position="30"/>
    </location>
</feature>
<dbReference type="GO" id="GO:0016765">
    <property type="term" value="F:transferase activity, transferring alkyl or aryl (other than methyl) groups"/>
    <property type="evidence" value="ECO:0007669"/>
    <property type="project" value="InterPro"/>
</dbReference>